<evidence type="ECO:0000313" key="5">
    <source>
        <dbReference type="EMBL" id="UNI16340.1"/>
    </source>
</evidence>
<comment type="similarity">
    <text evidence="1 4">Belongs to the short-chain dehydrogenases/reductases (SDR) family.</text>
</comment>
<gene>
    <name evidence="5" type="ORF">JDV02_002778</name>
</gene>
<dbReference type="Gene3D" id="3.40.50.720">
    <property type="entry name" value="NAD(P)-binding Rossmann-like Domain"/>
    <property type="match status" value="1"/>
</dbReference>
<evidence type="ECO:0000256" key="3">
    <source>
        <dbReference type="ARBA" id="ARBA00023002"/>
    </source>
</evidence>
<dbReference type="OrthoDB" id="2898618at2759"/>
<dbReference type="PRINTS" id="PR00080">
    <property type="entry name" value="SDRFAMILY"/>
</dbReference>
<name>A0A9Q8V7S8_9HYPO</name>
<keyword evidence="6" id="KW-1185">Reference proteome</keyword>
<dbReference type="InterPro" id="IPR052178">
    <property type="entry name" value="Sec_Metab_Biosynth_SDR"/>
</dbReference>
<dbReference type="GO" id="GO:0016491">
    <property type="term" value="F:oxidoreductase activity"/>
    <property type="evidence" value="ECO:0007669"/>
    <property type="project" value="UniProtKB-KW"/>
</dbReference>
<evidence type="ECO:0000313" key="6">
    <source>
        <dbReference type="Proteomes" id="UP000829364"/>
    </source>
</evidence>
<evidence type="ECO:0000256" key="1">
    <source>
        <dbReference type="ARBA" id="ARBA00006484"/>
    </source>
</evidence>
<dbReference type="Pfam" id="PF00106">
    <property type="entry name" value="adh_short"/>
    <property type="match status" value="1"/>
</dbReference>
<accession>A0A9Q8V7S8</accession>
<evidence type="ECO:0000256" key="2">
    <source>
        <dbReference type="ARBA" id="ARBA00022857"/>
    </source>
</evidence>
<keyword evidence="2" id="KW-0521">NADP</keyword>
<dbReference type="Proteomes" id="UP000829364">
    <property type="component" value="Chromosome 2"/>
</dbReference>
<reference evidence="5" key="1">
    <citation type="submission" date="2021-11" db="EMBL/GenBank/DDBJ databases">
        <title>Purpureocillium_takamizusanense_genome.</title>
        <authorList>
            <person name="Nguyen N.-H."/>
        </authorList>
    </citation>
    <scope>NUCLEOTIDE SEQUENCE</scope>
    <source>
        <strain evidence="5">PT3</strain>
    </source>
</reference>
<sequence>MANTSELSKERLFDVEGRTALITGGGSGIGLMIAQALANGAKVYICGRSKDKLDRTSQTHGKDAKGEIIPLQADITTKKDIASLYDEMKSREEHIGILVNNGGISGETFPVTENKTAEDWKKALVDNEKATFDDWVDVYRTNVAATYFTTIAMLPLLQASTERNPGWSATVINVTSISGQVKTSQHHFSYNASKAAAAHLTRMLASDIAATGLKIRVNAIAPGVFPSEMTTNGKKEKFEGKVPADRPGKDEDMATAALFASVNQYLNGQTITVDGGYTLAAGL</sequence>
<dbReference type="EMBL" id="CP086355">
    <property type="protein sequence ID" value="UNI16340.1"/>
    <property type="molecule type" value="Genomic_DNA"/>
</dbReference>
<dbReference type="PANTHER" id="PTHR43618">
    <property type="entry name" value="7-ALPHA-HYDROXYSTEROID DEHYDROGENASE"/>
    <property type="match status" value="1"/>
</dbReference>
<dbReference type="RefSeq" id="XP_047839821.1">
    <property type="nucleotide sequence ID" value="XM_047983849.1"/>
</dbReference>
<organism evidence="5 6">
    <name type="scientific">Purpureocillium takamizusanense</name>
    <dbReference type="NCBI Taxonomy" id="2060973"/>
    <lineage>
        <taxon>Eukaryota</taxon>
        <taxon>Fungi</taxon>
        <taxon>Dikarya</taxon>
        <taxon>Ascomycota</taxon>
        <taxon>Pezizomycotina</taxon>
        <taxon>Sordariomycetes</taxon>
        <taxon>Hypocreomycetidae</taxon>
        <taxon>Hypocreales</taxon>
        <taxon>Ophiocordycipitaceae</taxon>
        <taxon>Purpureocillium</taxon>
    </lineage>
</organism>
<dbReference type="KEGG" id="ptkz:JDV02_002778"/>
<dbReference type="InterPro" id="IPR036291">
    <property type="entry name" value="NAD(P)-bd_dom_sf"/>
</dbReference>
<dbReference type="InterPro" id="IPR002347">
    <property type="entry name" value="SDR_fam"/>
</dbReference>
<keyword evidence="3" id="KW-0560">Oxidoreductase</keyword>
<dbReference type="PANTHER" id="PTHR43618:SF4">
    <property type="entry name" value="SHORT CHAIN DEHYDROGENASE_REDUCTASE FAMILY (AFU_ORTHOLOGUE AFUA_7G04540)"/>
    <property type="match status" value="1"/>
</dbReference>
<dbReference type="SUPFAM" id="SSF51735">
    <property type="entry name" value="NAD(P)-binding Rossmann-fold domains"/>
    <property type="match status" value="1"/>
</dbReference>
<dbReference type="GeneID" id="72064738"/>
<evidence type="ECO:0000256" key="4">
    <source>
        <dbReference type="RuleBase" id="RU000363"/>
    </source>
</evidence>
<protein>
    <submittedName>
        <fullName evidence="5">Uncharacterized protein</fullName>
    </submittedName>
</protein>
<dbReference type="AlphaFoldDB" id="A0A9Q8V7S8"/>
<dbReference type="InterPro" id="IPR020904">
    <property type="entry name" value="Sc_DH/Rdtase_CS"/>
</dbReference>
<dbReference type="PROSITE" id="PS00061">
    <property type="entry name" value="ADH_SHORT"/>
    <property type="match status" value="1"/>
</dbReference>
<proteinExistence type="inferred from homology"/>
<dbReference type="PRINTS" id="PR00081">
    <property type="entry name" value="GDHRDH"/>
</dbReference>